<gene>
    <name evidence="2" type="primary">X975_01580</name>
    <name evidence="2" type="ORF">CDAR_205201</name>
</gene>
<dbReference type="Proteomes" id="UP001054837">
    <property type="component" value="Unassembled WGS sequence"/>
</dbReference>
<dbReference type="EMBL" id="BPLQ01003387">
    <property type="protein sequence ID" value="GIY00058.1"/>
    <property type="molecule type" value="Genomic_DNA"/>
</dbReference>
<feature type="chain" id="PRO_5043607429" evidence="1">
    <location>
        <begin position="25"/>
        <end position="201"/>
    </location>
</feature>
<protein>
    <submittedName>
        <fullName evidence="2">Thrombospondin-4</fullName>
    </submittedName>
</protein>
<comment type="caution">
    <text evidence="2">The sequence shown here is derived from an EMBL/GenBank/DDBJ whole genome shotgun (WGS) entry which is preliminary data.</text>
</comment>
<evidence type="ECO:0000256" key="1">
    <source>
        <dbReference type="SAM" id="SignalP"/>
    </source>
</evidence>
<name>A0AAV4PRL5_9ARAC</name>
<feature type="signal peptide" evidence="1">
    <location>
        <begin position="1"/>
        <end position="24"/>
    </location>
</feature>
<evidence type="ECO:0000313" key="2">
    <source>
        <dbReference type="EMBL" id="GIY00058.1"/>
    </source>
</evidence>
<proteinExistence type="predicted"/>
<keyword evidence="1" id="KW-0732">Signal</keyword>
<evidence type="ECO:0000313" key="3">
    <source>
        <dbReference type="Proteomes" id="UP001054837"/>
    </source>
</evidence>
<accession>A0AAV4PRL5</accession>
<sequence>MVISTRGCNLVLFFIVLVVHRVASRGSLVQDSRTTTELGNALCNKNASIAILFREMSSRPRPFTHTIVTIDFLVTNYRLTFGIDPSKGKMLLTVNGPQNLERKYQIPGNLSAGEHIAVFVPDPRESSPANLRVYVNCSLQQSIELPKSMFDMLKQNTEVQVVSEISYIFEDIFSSFVTAYCYVCSISTNAFVSIKAEKHKI</sequence>
<reference evidence="2 3" key="1">
    <citation type="submission" date="2021-06" db="EMBL/GenBank/DDBJ databases">
        <title>Caerostris darwini draft genome.</title>
        <authorList>
            <person name="Kono N."/>
            <person name="Arakawa K."/>
        </authorList>
    </citation>
    <scope>NUCLEOTIDE SEQUENCE [LARGE SCALE GENOMIC DNA]</scope>
</reference>
<dbReference type="AlphaFoldDB" id="A0AAV4PRL5"/>
<keyword evidence="3" id="KW-1185">Reference proteome</keyword>
<organism evidence="2 3">
    <name type="scientific">Caerostris darwini</name>
    <dbReference type="NCBI Taxonomy" id="1538125"/>
    <lineage>
        <taxon>Eukaryota</taxon>
        <taxon>Metazoa</taxon>
        <taxon>Ecdysozoa</taxon>
        <taxon>Arthropoda</taxon>
        <taxon>Chelicerata</taxon>
        <taxon>Arachnida</taxon>
        <taxon>Araneae</taxon>
        <taxon>Araneomorphae</taxon>
        <taxon>Entelegynae</taxon>
        <taxon>Araneoidea</taxon>
        <taxon>Araneidae</taxon>
        <taxon>Caerostris</taxon>
    </lineage>
</organism>